<evidence type="ECO:0000313" key="3">
    <source>
        <dbReference type="Proteomes" id="UP001431656"/>
    </source>
</evidence>
<gene>
    <name evidence="2" type="ORF">brsh051_29250</name>
</gene>
<dbReference type="EMBL" id="AP028056">
    <property type="protein sequence ID" value="BEH03644.1"/>
    <property type="molecule type" value="Genomic_DNA"/>
</dbReference>
<dbReference type="Proteomes" id="UP001431656">
    <property type="component" value="Chromosome"/>
</dbReference>
<dbReference type="KEGG" id="broo:brsh051_29250"/>
<evidence type="ECO:0000313" key="2">
    <source>
        <dbReference type="EMBL" id="BEH03644.1"/>
    </source>
</evidence>
<protein>
    <submittedName>
        <fullName evidence="2">Uncharacterized protein</fullName>
    </submittedName>
</protein>
<feature type="region of interest" description="Disordered" evidence="1">
    <location>
        <begin position="181"/>
        <end position="200"/>
    </location>
</feature>
<evidence type="ECO:0000256" key="1">
    <source>
        <dbReference type="SAM" id="MobiDB-lite"/>
    </source>
</evidence>
<dbReference type="AlphaFoldDB" id="A0AAN0MIT7"/>
<proteinExistence type="predicted"/>
<dbReference type="AntiFam" id="ANF00095">
    <property type="entry name" value="Shadow ORF (opposite ABC transporters)"/>
</dbReference>
<name>A0AAN0MIT7_9ACTN</name>
<keyword evidence="3" id="KW-1185">Reference proteome</keyword>
<feature type="region of interest" description="Disordered" evidence="1">
    <location>
        <begin position="28"/>
        <end position="56"/>
    </location>
</feature>
<feature type="compositionally biased region" description="Low complexity" evidence="1">
    <location>
        <begin position="184"/>
        <end position="200"/>
    </location>
</feature>
<organism evidence="2 3">
    <name type="scientific">Brooklawnia propionicigenes</name>
    <dbReference type="NCBI Taxonomy" id="3041175"/>
    <lineage>
        <taxon>Bacteria</taxon>
        <taxon>Bacillati</taxon>
        <taxon>Actinomycetota</taxon>
        <taxon>Actinomycetes</taxon>
        <taxon>Propionibacteriales</taxon>
        <taxon>Propionibacteriaceae</taxon>
        <taxon>Brooklawnia</taxon>
    </lineage>
</organism>
<reference evidence="2" key="1">
    <citation type="journal article" date="2024" name="Int. J. Syst. Evol. Microbiol.">
        <title>Brooklawnia propionicigenes sp. nov., a facultatively anaerobic, propionate-producing bacterium isolated from a methanogenic reactor treating waste from cattle farms.</title>
        <authorList>
            <person name="Akita Y."/>
            <person name="Ueki A."/>
            <person name="Tonouchi A."/>
            <person name="Sugawara Y."/>
            <person name="Honma S."/>
            <person name="Kaku N."/>
            <person name="Ueki K."/>
        </authorList>
    </citation>
    <scope>NUCLEOTIDE SEQUENCE</scope>
    <source>
        <strain evidence="2">SH051</strain>
    </source>
</reference>
<sequence>MQDRHPGVQTSLLAAAELPRRPVQCFGQAHQGGDVLHPSPRRPAGQSGQPGEAGEILPHCESRVDTQRLRGDAEVACRGTMMAEGIHTRHLHAAGIGPLQARQDRDERRLARAVHSHQADHLTGADRQVDAGQDAMVAERLPDVLSCQHAASREGLYAVDRLYKIDLIGLERAGGLLLDHQNDSSSSASASALEIRASAS</sequence>
<accession>A0AAN0MIT7</accession>